<accession>A0A3E4Y843</accession>
<dbReference type="NCBIfam" id="NF033788">
    <property type="entry name" value="HTH_metalloreg"/>
    <property type="match status" value="1"/>
</dbReference>
<dbReference type="InterPro" id="IPR011991">
    <property type="entry name" value="ArsR-like_HTH"/>
</dbReference>
<dbReference type="PANTHER" id="PTHR43132">
    <property type="entry name" value="ARSENICAL RESISTANCE OPERON REPRESSOR ARSR-RELATED"/>
    <property type="match status" value="1"/>
</dbReference>
<dbReference type="PRINTS" id="PR00778">
    <property type="entry name" value="HTHARSR"/>
</dbReference>
<proteinExistence type="predicted"/>
<dbReference type="InterPro" id="IPR036390">
    <property type="entry name" value="WH_DNA-bd_sf"/>
</dbReference>
<dbReference type="AlphaFoldDB" id="A0A3E4Y843"/>
<evidence type="ECO:0000256" key="3">
    <source>
        <dbReference type="ARBA" id="ARBA00023163"/>
    </source>
</evidence>
<dbReference type="GO" id="GO:0003677">
    <property type="term" value="F:DNA binding"/>
    <property type="evidence" value="ECO:0007669"/>
    <property type="project" value="UniProtKB-KW"/>
</dbReference>
<gene>
    <name evidence="5" type="ORF">DXB99_11255</name>
</gene>
<dbReference type="Proteomes" id="UP000260758">
    <property type="component" value="Unassembled WGS sequence"/>
</dbReference>
<dbReference type="SUPFAM" id="SSF46785">
    <property type="entry name" value="Winged helix' DNA-binding domain"/>
    <property type="match status" value="1"/>
</dbReference>
<keyword evidence="3" id="KW-0804">Transcription</keyword>
<organism evidence="5 6">
    <name type="scientific">Agathobacter rectalis</name>
    <dbReference type="NCBI Taxonomy" id="39491"/>
    <lineage>
        <taxon>Bacteria</taxon>
        <taxon>Bacillati</taxon>
        <taxon>Bacillota</taxon>
        <taxon>Clostridia</taxon>
        <taxon>Lachnospirales</taxon>
        <taxon>Lachnospiraceae</taxon>
        <taxon>Agathobacter</taxon>
    </lineage>
</organism>
<dbReference type="PROSITE" id="PS50987">
    <property type="entry name" value="HTH_ARSR_2"/>
    <property type="match status" value="1"/>
</dbReference>
<dbReference type="RefSeq" id="WP_117718988.1">
    <property type="nucleotide sequence ID" value="NZ_JAQDCR010000011.1"/>
</dbReference>
<protein>
    <submittedName>
        <fullName evidence="5">ArsR family transcriptional regulator</fullName>
    </submittedName>
</protein>
<dbReference type="InterPro" id="IPR051011">
    <property type="entry name" value="Metal_resp_trans_reg"/>
</dbReference>
<keyword evidence="1" id="KW-0805">Transcription regulation</keyword>
<dbReference type="SMART" id="SM00418">
    <property type="entry name" value="HTH_ARSR"/>
    <property type="match status" value="1"/>
</dbReference>
<comment type="caution">
    <text evidence="5">The sequence shown here is derived from an EMBL/GenBank/DDBJ whole genome shotgun (WGS) entry which is preliminary data.</text>
</comment>
<dbReference type="CDD" id="cd00090">
    <property type="entry name" value="HTH_ARSR"/>
    <property type="match status" value="1"/>
</dbReference>
<evidence type="ECO:0000313" key="6">
    <source>
        <dbReference type="Proteomes" id="UP000260758"/>
    </source>
</evidence>
<dbReference type="InterPro" id="IPR001845">
    <property type="entry name" value="HTH_ArsR_DNA-bd_dom"/>
</dbReference>
<dbReference type="PANTHER" id="PTHR43132:SF6">
    <property type="entry name" value="HTH-TYPE TRANSCRIPTIONAL REPRESSOR CZRA"/>
    <property type="match status" value="1"/>
</dbReference>
<evidence type="ECO:0000256" key="2">
    <source>
        <dbReference type="ARBA" id="ARBA00023125"/>
    </source>
</evidence>
<dbReference type="Gene3D" id="1.10.10.10">
    <property type="entry name" value="Winged helix-like DNA-binding domain superfamily/Winged helix DNA-binding domain"/>
    <property type="match status" value="1"/>
</dbReference>
<dbReference type="GO" id="GO:0003700">
    <property type="term" value="F:DNA-binding transcription factor activity"/>
    <property type="evidence" value="ECO:0007669"/>
    <property type="project" value="InterPro"/>
</dbReference>
<reference evidence="5 6" key="1">
    <citation type="submission" date="2018-08" db="EMBL/GenBank/DDBJ databases">
        <title>A genome reference for cultivated species of the human gut microbiota.</title>
        <authorList>
            <person name="Zou Y."/>
            <person name="Xue W."/>
            <person name="Luo G."/>
        </authorList>
    </citation>
    <scope>NUCLEOTIDE SEQUENCE [LARGE SCALE GENOMIC DNA]</scope>
    <source>
        <strain evidence="5 6">OM07-13</strain>
    </source>
</reference>
<sequence length="129" mass="14637">MSHYNLPHNHGQNIERVLDKMPSVEGFTNIAFLFQQLDDPTRLRILWLLCHCEECVCNIAAAVDMSAPAVSHHLRILKKSGIISSRREGKEVYYSLSDTPQAKLLHHSIDALFEISCPTKQERKAPLSD</sequence>
<evidence type="ECO:0000259" key="4">
    <source>
        <dbReference type="PROSITE" id="PS50987"/>
    </source>
</evidence>
<dbReference type="Pfam" id="PF01022">
    <property type="entry name" value="HTH_5"/>
    <property type="match status" value="1"/>
</dbReference>
<dbReference type="InterPro" id="IPR036388">
    <property type="entry name" value="WH-like_DNA-bd_sf"/>
</dbReference>
<evidence type="ECO:0000313" key="5">
    <source>
        <dbReference type="EMBL" id="RGM70023.1"/>
    </source>
</evidence>
<evidence type="ECO:0000256" key="1">
    <source>
        <dbReference type="ARBA" id="ARBA00023015"/>
    </source>
</evidence>
<feature type="domain" description="HTH arsR-type" evidence="4">
    <location>
        <begin position="22"/>
        <end position="116"/>
    </location>
</feature>
<keyword evidence="2" id="KW-0238">DNA-binding</keyword>
<name>A0A3E4Y843_9FIRM</name>
<dbReference type="EMBL" id="QSTP01000012">
    <property type="protein sequence ID" value="RGM70023.1"/>
    <property type="molecule type" value="Genomic_DNA"/>
</dbReference>